<evidence type="ECO:0000259" key="21">
    <source>
        <dbReference type="Pfam" id="PF13807"/>
    </source>
</evidence>
<evidence type="ECO:0000256" key="11">
    <source>
        <dbReference type="ARBA" id="ARBA00022840"/>
    </source>
</evidence>
<evidence type="ECO:0000313" key="23">
    <source>
        <dbReference type="Proteomes" id="UP000192872"/>
    </source>
</evidence>
<dbReference type="GO" id="GO:0005886">
    <property type="term" value="C:plasma membrane"/>
    <property type="evidence" value="ECO:0007669"/>
    <property type="project" value="UniProtKB-SubCell"/>
</dbReference>
<comment type="caution">
    <text evidence="22">The sequence shown here is derived from an EMBL/GenBank/DDBJ whole genome shotgun (WGS) entry which is preliminary data.</text>
</comment>
<dbReference type="AlphaFoldDB" id="A0A1W9HQ40"/>
<dbReference type="Proteomes" id="UP000192872">
    <property type="component" value="Unassembled WGS sequence"/>
</dbReference>
<keyword evidence="11" id="KW-0067">ATP-binding</keyword>
<evidence type="ECO:0000256" key="7">
    <source>
        <dbReference type="ARBA" id="ARBA00022679"/>
    </source>
</evidence>
<evidence type="ECO:0000256" key="5">
    <source>
        <dbReference type="ARBA" id="ARBA00022475"/>
    </source>
</evidence>
<dbReference type="EC" id="2.7.10.2" evidence="4"/>
<comment type="catalytic activity">
    <reaction evidence="15">
        <text>L-tyrosyl-[protein] + ATP = O-phospho-L-tyrosyl-[protein] + ADP + H(+)</text>
        <dbReference type="Rhea" id="RHEA:10596"/>
        <dbReference type="Rhea" id="RHEA-COMP:10136"/>
        <dbReference type="Rhea" id="RHEA-COMP:20101"/>
        <dbReference type="ChEBI" id="CHEBI:15378"/>
        <dbReference type="ChEBI" id="CHEBI:30616"/>
        <dbReference type="ChEBI" id="CHEBI:46858"/>
        <dbReference type="ChEBI" id="CHEBI:61978"/>
        <dbReference type="ChEBI" id="CHEBI:456216"/>
        <dbReference type="EC" id="2.7.10.2"/>
    </reaction>
</comment>
<evidence type="ECO:0000259" key="20">
    <source>
        <dbReference type="Pfam" id="PF13614"/>
    </source>
</evidence>
<dbReference type="SUPFAM" id="SSF52540">
    <property type="entry name" value="P-loop containing nucleoside triphosphate hydrolases"/>
    <property type="match status" value="1"/>
</dbReference>
<comment type="similarity">
    <text evidence="2">Belongs to the CpsD/CapB family.</text>
</comment>
<feature type="domain" description="Polysaccharide chain length determinant N-terminal" evidence="19">
    <location>
        <begin position="23"/>
        <end position="112"/>
    </location>
</feature>
<dbReference type="InterPro" id="IPR003856">
    <property type="entry name" value="LPS_length_determ_N"/>
</dbReference>
<dbReference type="STRING" id="1827387.A4S15_02245"/>
<evidence type="ECO:0000256" key="15">
    <source>
        <dbReference type="ARBA" id="ARBA00051245"/>
    </source>
</evidence>
<feature type="coiled-coil region" evidence="16">
    <location>
        <begin position="212"/>
        <end position="239"/>
    </location>
</feature>
<feature type="domain" description="Tyrosine-protein kinase G-rich" evidence="21">
    <location>
        <begin position="391"/>
        <end position="464"/>
    </location>
</feature>
<keyword evidence="14" id="KW-0829">Tyrosine-protein kinase</keyword>
<proteinExistence type="inferred from homology"/>
<evidence type="ECO:0000313" key="22">
    <source>
        <dbReference type="EMBL" id="OQW49570.1"/>
    </source>
</evidence>
<dbReference type="Pfam" id="PF13807">
    <property type="entry name" value="GNVR"/>
    <property type="match status" value="1"/>
</dbReference>
<gene>
    <name evidence="22" type="ORF">A4S15_02245</name>
</gene>
<organism evidence="22 23">
    <name type="scientific">Candidatus Raskinella chloraquaticus</name>
    <dbReference type="NCBI Taxonomy" id="1951219"/>
    <lineage>
        <taxon>Bacteria</taxon>
        <taxon>Pseudomonadati</taxon>
        <taxon>Pseudomonadota</taxon>
        <taxon>Alphaproteobacteria</taxon>
        <taxon>Hyphomicrobiales</taxon>
        <taxon>Phreatobacteraceae</taxon>
        <taxon>Candidatus Raskinella</taxon>
    </lineage>
</organism>
<evidence type="ECO:0000256" key="4">
    <source>
        <dbReference type="ARBA" id="ARBA00011903"/>
    </source>
</evidence>
<dbReference type="InterPro" id="IPR032807">
    <property type="entry name" value="GNVR"/>
</dbReference>
<evidence type="ECO:0000256" key="12">
    <source>
        <dbReference type="ARBA" id="ARBA00022989"/>
    </source>
</evidence>
<evidence type="ECO:0000256" key="2">
    <source>
        <dbReference type="ARBA" id="ARBA00007316"/>
    </source>
</evidence>
<keyword evidence="16" id="KW-0175">Coiled coil</keyword>
<evidence type="ECO:0000259" key="19">
    <source>
        <dbReference type="Pfam" id="PF02706"/>
    </source>
</evidence>
<accession>A0A1W9HQ40</accession>
<keyword evidence="12 18" id="KW-1133">Transmembrane helix</keyword>
<dbReference type="PANTHER" id="PTHR32309:SF13">
    <property type="entry name" value="FERRIC ENTEROBACTIN TRANSPORT PROTEIN FEPE"/>
    <property type="match status" value="1"/>
</dbReference>
<evidence type="ECO:0000256" key="17">
    <source>
        <dbReference type="SAM" id="MobiDB-lite"/>
    </source>
</evidence>
<dbReference type="InterPro" id="IPR005702">
    <property type="entry name" value="Wzc-like_C"/>
</dbReference>
<feature type="transmembrane region" description="Helical" evidence="18">
    <location>
        <begin position="40"/>
        <end position="62"/>
    </location>
</feature>
<keyword evidence="9" id="KW-0547">Nucleotide-binding</keyword>
<dbReference type="PANTHER" id="PTHR32309">
    <property type="entry name" value="TYROSINE-PROTEIN KINASE"/>
    <property type="match status" value="1"/>
</dbReference>
<evidence type="ECO:0000256" key="13">
    <source>
        <dbReference type="ARBA" id="ARBA00023136"/>
    </source>
</evidence>
<reference evidence="22 23" key="1">
    <citation type="journal article" date="2017" name="Water Res.">
        <title>Comammox in drinking water systems.</title>
        <authorList>
            <person name="Wang Y."/>
            <person name="Ma L."/>
            <person name="Mao Y."/>
            <person name="Jiang X."/>
            <person name="Xia Y."/>
            <person name="Yu K."/>
            <person name="Li B."/>
            <person name="Zhang T."/>
        </authorList>
    </citation>
    <scope>NUCLEOTIDE SEQUENCE [LARGE SCALE GENOMIC DNA]</scope>
    <source>
        <strain evidence="22">SG_bin8</strain>
    </source>
</reference>
<comment type="subcellular location">
    <subcellularLocation>
        <location evidence="1">Cell inner membrane</location>
        <topology evidence="1">Multi-pass membrane protein</topology>
    </subcellularLocation>
</comment>
<dbReference type="InterPro" id="IPR050445">
    <property type="entry name" value="Bact_polysacc_biosynth/exp"/>
</dbReference>
<keyword evidence="6" id="KW-0997">Cell inner membrane</keyword>
<dbReference type="InterPro" id="IPR025669">
    <property type="entry name" value="AAA_dom"/>
</dbReference>
<feature type="domain" description="AAA" evidence="20">
    <location>
        <begin position="549"/>
        <end position="662"/>
    </location>
</feature>
<keyword evidence="5" id="KW-1003">Cell membrane</keyword>
<evidence type="ECO:0000256" key="14">
    <source>
        <dbReference type="ARBA" id="ARBA00023137"/>
    </source>
</evidence>
<keyword evidence="13 18" id="KW-0472">Membrane</keyword>
<evidence type="ECO:0000256" key="1">
    <source>
        <dbReference type="ARBA" id="ARBA00004429"/>
    </source>
</evidence>
<dbReference type="Pfam" id="PF02706">
    <property type="entry name" value="Wzz"/>
    <property type="match status" value="1"/>
</dbReference>
<evidence type="ECO:0000256" key="6">
    <source>
        <dbReference type="ARBA" id="ARBA00022519"/>
    </source>
</evidence>
<evidence type="ECO:0000256" key="16">
    <source>
        <dbReference type="SAM" id="Coils"/>
    </source>
</evidence>
<sequence length="721" mass="78291">MPHVETWPPRPQQSAPNAGAADGLDLRGLVNVLKQRRMTVLATLVAAVLAAIGFLIVTPPLFTASTQLLIDPRDQKVLQTEVRTGGIGIDTSLIESQLRLLTSETVLRRVVDAQNLAQDTEFGAVSTSGGLSSALRRMLGGSTKTDHTDPAARALDVLQRRVSVRRAEKTYVIETRVTSREPQKAARLADAIAEAYIDDQNEAARAVTRQATGELTSRLDALRDNVRAAEDKVQAFRSANGIVAAKGTLVGEQQLSELNQRLVLARARVSESDARYEQLQRVIRAGGDTGALSDALASNVVQALRAQLAEISRREVDLSNTLGPRHPSVAAVRAQLQNIRALIGEELKRIADSARSDRDAARASEQTLSRELDRLQLQSTATDGAKIKLRELDREVEASRALYEAFLIRAKQTSEQERLSYNTARIIAPAVVPDGASFPPRLLILGIALFFGAGLGATLALLREHFDDTFRSGKDIRRHIGLDLLAAIPLVARDDHGTVLAANLPFLRRAKKTTLADGRAFTAALYRLRDCLREERQNAKARTFLMVSAEAGEGKTTLSHNFALTLAGHGERVLLIDGDLTRSALSRRIAPQASLGLLGVLSERVELAKAVVSGGENLSILPVSNDEAAPRPTRIQWERLFAAAARQYDVVLVDGAPAIAEASMRTLGDLIDRTVLIVRANSTRREAVEEALDALRLPQHKLAGVILNMASPDIVKRYEPV</sequence>
<feature type="region of interest" description="Disordered" evidence="17">
    <location>
        <begin position="1"/>
        <end position="20"/>
    </location>
</feature>
<keyword evidence="10" id="KW-0418">Kinase</keyword>
<dbReference type="CDD" id="cd05387">
    <property type="entry name" value="BY-kinase"/>
    <property type="match status" value="1"/>
</dbReference>
<dbReference type="EMBL" id="LWDL01000031">
    <property type="protein sequence ID" value="OQW49570.1"/>
    <property type="molecule type" value="Genomic_DNA"/>
</dbReference>
<comment type="similarity">
    <text evidence="3">Belongs to the etk/wzc family.</text>
</comment>
<keyword evidence="7" id="KW-0808">Transferase</keyword>
<keyword evidence="8 18" id="KW-0812">Transmembrane</keyword>
<dbReference type="InterPro" id="IPR027417">
    <property type="entry name" value="P-loop_NTPase"/>
</dbReference>
<dbReference type="Gene3D" id="3.40.50.300">
    <property type="entry name" value="P-loop containing nucleotide triphosphate hydrolases"/>
    <property type="match status" value="1"/>
</dbReference>
<name>A0A1W9HQ40_9HYPH</name>
<evidence type="ECO:0000256" key="3">
    <source>
        <dbReference type="ARBA" id="ARBA00008883"/>
    </source>
</evidence>
<dbReference type="GO" id="GO:0004713">
    <property type="term" value="F:protein tyrosine kinase activity"/>
    <property type="evidence" value="ECO:0007669"/>
    <property type="project" value="TreeGrafter"/>
</dbReference>
<evidence type="ECO:0000256" key="18">
    <source>
        <dbReference type="SAM" id="Phobius"/>
    </source>
</evidence>
<dbReference type="Pfam" id="PF13614">
    <property type="entry name" value="AAA_31"/>
    <property type="match status" value="1"/>
</dbReference>
<evidence type="ECO:0000256" key="8">
    <source>
        <dbReference type="ARBA" id="ARBA00022692"/>
    </source>
</evidence>
<evidence type="ECO:0000256" key="10">
    <source>
        <dbReference type="ARBA" id="ARBA00022777"/>
    </source>
</evidence>
<protein>
    <recommendedName>
        <fullName evidence="4">non-specific protein-tyrosine kinase</fullName>
        <ecNumber evidence="4">2.7.10.2</ecNumber>
    </recommendedName>
</protein>
<evidence type="ECO:0000256" key="9">
    <source>
        <dbReference type="ARBA" id="ARBA00022741"/>
    </source>
</evidence>